<keyword evidence="4" id="KW-0812">Transmembrane</keyword>
<dbReference type="GO" id="GO:0016757">
    <property type="term" value="F:glycosyltransferase activity"/>
    <property type="evidence" value="ECO:0007669"/>
    <property type="project" value="UniProtKB-KW"/>
</dbReference>
<keyword evidence="2" id="KW-0328">Glycosyltransferase</keyword>
<accession>A0A0G0HB77</accession>
<keyword evidence="4" id="KW-0472">Membrane</keyword>
<comment type="caution">
    <text evidence="5">The sequence shown here is derived from an EMBL/GenBank/DDBJ whole genome shotgun (WGS) entry which is preliminary data.</text>
</comment>
<dbReference type="SUPFAM" id="SSF53448">
    <property type="entry name" value="Nucleotide-diphospho-sugar transferases"/>
    <property type="match status" value="1"/>
</dbReference>
<proteinExistence type="inferred from homology"/>
<gene>
    <name evidence="5" type="ORF">US58_C0018G0002</name>
</gene>
<dbReference type="EMBL" id="LBTN01000018">
    <property type="protein sequence ID" value="KKQ40528.1"/>
    <property type="molecule type" value="Genomic_DNA"/>
</dbReference>
<dbReference type="STRING" id="1619036.US58_C0018G0002"/>
<evidence type="ECO:0000256" key="1">
    <source>
        <dbReference type="ARBA" id="ARBA00006739"/>
    </source>
</evidence>
<reference evidence="5 6" key="1">
    <citation type="journal article" date="2015" name="Nature">
        <title>rRNA introns, odd ribosomes, and small enigmatic genomes across a large radiation of phyla.</title>
        <authorList>
            <person name="Brown C.T."/>
            <person name="Hug L.A."/>
            <person name="Thomas B.C."/>
            <person name="Sharon I."/>
            <person name="Castelle C.J."/>
            <person name="Singh A."/>
            <person name="Wilkins M.J."/>
            <person name="Williams K.H."/>
            <person name="Banfield J.F."/>
        </authorList>
    </citation>
    <scope>NUCLEOTIDE SEQUENCE [LARGE SCALE GENOMIC DNA]</scope>
</reference>
<evidence type="ECO:0000256" key="2">
    <source>
        <dbReference type="ARBA" id="ARBA00022676"/>
    </source>
</evidence>
<keyword evidence="3 5" id="KW-0808">Transferase</keyword>
<evidence type="ECO:0000256" key="3">
    <source>
        <dbReference type="ARBA" id="ARBA00022679"/>
    </source>
</evidence>
<protein>
    <submittedName>
        <fullName evidence="5">Glycosyl transferase family 2</fullName>
    </submittedName>
</protein>
<evidence type="ECO:0000313" key="5">
    <source>
        <dbReference type="EMBL" id="KKQ40528.1"/>
    </source>
</evidence>
<dbReference type="AlphaFoldDB" id="A0A0G0HB77"/>
<keyword evidence="4" id="KW-1133">Transmembrane helix</keyword>
<dbReference type="Pfam" id="PF13641">
    <property type="entry name" value="Glyco_tranf_2_3"/>
    <property type="match status" value="1"/>
</dbReference>
<feature type="transmembrane region" description="Helical" evidence="4">
    <location>
        <begin position="256"/>
        <end position="281"/>
    </location>
</feature>
<dbReference type="Proteomes" id="UP000034333">
    <property type="component" value="Unassembled WGS sequence"/>
</dbReference>
<dbReference type="PANTHER" id="PTHR43179">
    <property type="entry name" value="RHAMNOSYLTRANSFERASE WBBL"/>
    <property type="match status" value="1"/>
</dbReference>
<name>A0A0G0HB77_9BACT</name>
<sequence>MSKVAIVYLIWSNEPVKYLERALQSVVAQTYSKTDTQLLVIYNSHKPDEANQLPLVQELVEKYRAELPLVTVLPQVTNLGFSGANNVGMQWAIDNGFDYVFLHNADGYLAPAAIEKIVGAMDNDKTIGQAQALTLLHPETHLINTIGNNLHYLNIGSCGKFRQPIAKQNLAEVYDVGYVSGAATMMRIDLLKKYGLWHEEFFLYHEDTEYSLRLKIRGFRTVAVRDAVFYHEYNFSKNVQKFFWIERNRHVLKYLFYYWPTIILMFPLEVLYNLGLLLIALKNGWVKELFKVYHYWLQPTNWQTWKKLRKKNLEERLLSDRAMTNLAEHTVEMADMVVPTPIKLLADMVFTIYYYLLKILVWW</sequence>
<comment type="similarity">
    <text evidence="1">Belongs to the glycosyltransferase 2 family.</text>
</comment>
<dbReference type="InterPro" id="IPR029044">
    <property type="entry name" value="Nucleotide-diphossugar_trans"/>
</dbReference>
<organism evidence="5 6">
    <name type="scientific">Candidatus Magasanikbacteria bacterium GW2011_GWA2_37_8</name>
    <dbReference type="NCBI Taxonomy" id="1619036"/>
    <lineage>
        <taxon>Bacteria</taxon>
        <taxon>Candidatus Magasanikiibacteriota</taxon>
    </lineage>
</organism>
<dbReference type="PANTHER" id="PTHR43179:SF12">
    <property type="entry name" value="GALACTOFURANOSYLTRANSFERASE GLFT2"/>
    <property type="match status" value="1"/>
</dbReference>
<evidence type="ECO:0000313" key="6">
    <source>
        <dbReference type="Proteomes" id="UP000034333"/>
    </source>
</evidence>
<dbReference type="Gene3D" id="3.90.550.10">
    <property type="entry name" value="Spore Coat Polysaccharide Biosynthesis Protein SpsA, Chain A"/>
    <property type="match status" value="1"/>
</dbReference>
<evidence type="ECO:0000256" key="4">
    <source>
        <dbReference type="SAM" id="Phobius"/>
    </source>
</evidence>